<dbReference type="SUPFAM" id="SSF56003">
    <property type="entry name" value="Molybdenum cofactor-binding domain"/>
    <property type="match status" value="1"/>
</dbReference>
<feature type="domain" description="Aldehyde oxidase/xanthine dehydrogenase a/b hammerhead" evidence="4">
    <location>
        <begin position="27"/>
        <end position="143"/>
    </location>
</feature>
<dbReference type="PANTHER" id="PTHR11908:SF132">
    <property type="entry name" value="ALDEHYDE OXIDASE 1-RELATED"/>
    <property type="match status" value="1"/>
</dbReference>
<dbReference type="PANTHER" id="PTHR11908">
    <property type="entry name" value="XANTHINE DEHYDROGENASE"/>
    <property type="match status" value="1"/>
</dbReference>
<dbReference type="Pfam" id="PF20256">
    <property type="entry name" value="MoCoBD_2"/>
    <property type="match status" value="1"/>
</dbReference>
<keyword evidence="6" id="KW-1185">Reference proteome</keyword>
<dbReference type="Gene3D" id="3.30.365.10">
    <property type="entry name" value="Aldehyde oxidase/xanthine dehydrogenase, molybdopterin binding domain"/>
    <property type="match status" value="4"/>
</dbReference>
<dbReference type="InterPro" id="IPR036856">
    <property type="entry name" value="Ald_Oxase/Xan_DH_a/b_sf"/>
</dbReference>
<dbReference type="InterPro" id="IPR008274">
    <property type="entry name" value="AldOxase/xan_DH_MoCoBD1"/>
</dbReference>
<dbReference type="OrthoDB" id="135295at2"/>
<dbReference type="RefSeq" id="WP_030531675.1">
    <property type="nucleotide sequence ID" value="NZ_JOIJ01000005.1"/>
</dbReference>
<dbReference type="Pfam" id="PF01315">
    <property type="entry name" value="Ald_Xan_dh_C"/>
    <property type="match status" value="1"/>
</dbReference>
<dbReference type="Gene3D" id="3.90.1170.50">
    <property type="entry name" value="Aldehyde oxidase/xanthine dehydrogenase, a/b hammerhead"/>
    <property type="match status" value="1"/>
</dbReference>
<organism evidence="5 6">
    <name type="scientific">Prauserella rugosa</name>
    <dbReference type="NCBI Taxonomy" id="43354"/>
    <lineage>
        <taxon>Bacteria</taxon>
        <taxon>Bacillati</taxon>
        <taxon>Actinomycetota</taxon>
        <taxon>Actinomycetes</taxon>
        <taxon>Pseudonocardiales</taxon>
        <taxon>Pseudonocardiaceae</taxon>
        <taxon>Prauserella</taxon>
    </lineage>
</organism>
<evidence type="ECO:0000256" key="3">
    <source>
        <dbReference type="SAM" id="MobiDB-lite"/>
    </source>
</evidence>
<dbReference type="InterPro" id="IPR046867">
    <property type="entry name" value="AldOxase/xan_DH_MoCoBD2"/>
</dbReference>
<dbReference type="SUPFAM" id="SSF54665">
    <property type="entry name" value="CO dehydrogenase molybdoprotein N-domain-like"/>
    <property type="match status" value="1"/>
</dbReference>
<protein>
    <submittedName>
        <fullName evidence="5">Xanthine dehydrogenase YagR molybdenum-binding subunit</fullName>
    </submittedName>
</protein>
<evidence type="ECO:0000259" key="4">
    <source>
        <dbReference type="SMART" id="SM01008"/>
    </source>
</evidence>
<gene>
    <name evidence="5" type="ORF">JD82_02583</name>
</gene>
<dbReference type="Proteomes" id="UP000317303">
    <property type="component" value="Unassembled WGS sequence"/>
</dbReference>
<evidence type="ECO:0000256" key="2">
    <source>
        <dbReference type="ARBA" id="ARBA00023002"/>
    </source>
</evidence>
<dbReference type="Pfam" id="PF02738">
    <property type="entry name" value="MoCoBD_1"/>
    <property type="match status" value="1"/>
</dbReference>
<feature type="region of interest" description="Disordered" evidence="3">
    <location>
        <begin position="1"/>
        <end position="22"/>
    </location>
</feature>
<dbReference type="InterPro" id="IPR000674">
    <property type="entry name" value="Ald_Oxase/Xan_DH_a/b"/>
</dbReference>
<dbReference type="AlphaFoldDB" id="A0A660CBP6"/>
<reference evidence="5 6" key="1">
    <citation type="submission" date="2019-07" db="EMBL/GenBank/DDBJ databases">
        <title>R&amp;d 2014.</title>
        <authorList>
            <person name="Klenk H.-P."/>
        </authorList>
    </citation>
    <scope>NUCLEOTIDE SEQUENCE [LARGE SCALE GENOMIC DNA]</scope>
    <source>
        <strain evidence="5 6">DSM 43194</strain>
    </source>
</reference>
<sequence length="737" mass="77430">MTSTHHTTREPVVGAPVDRVDGPAKTTGAARFAAEHDLAGLTHAALVTATASRGRITGIDTSAAEALPGVVAVLTHHKAPKLNPPKRVSPVNMSTMVSGTQVNYLNTDEVHWDGQPVAVVVAEHSHAAREAAALVEVTYERLPATVDFAAELPNAVLDKGNMLMPTGAKKGDADAALAAAPVVVDSAYSTPQHHHNAIEPHATTAVWHGDVLTVHDATQNMAWLRAHLALRFGVPEAKVRVLAPFVGGGFGGKGFAWPGVILAVLAARATGRPVRLSLTREDVYRTVGARTPSTQRVALGAGRDGKLTALVHTAVTRKSPVGGQPEPAVTPANHLYDAANIRTGQSSVTLDWIPNTAVRAPGDAIGSFALESAIDELAHELGADPIELRMRNEPERNPIDGKKFSHRMLREAYELGAHRFGWADRSPEPGTTRDGRWLVGTGVATAYHPQLRLTANVTVRLAADGTVTVRSGLHEIGVGAATVQAQIAADALGVPFDAVHVEHGDSALPEGAMAGGSMQTSSVAASVLAACRKLTRRLDALARRSGTAGRTPAEVVAAAKAPYIEAAVGSDTRIGKAAGQARFMARTVRDMRRWQKAACGAHFCEVRVDADTGEVRVSRWTGAFDVGRVMNRKTAVSQLRGGIVMGIGMALTEEAHVDPRSGRIMNPSLSGYHVPVHADIPPIDIAYLDEPDPTMPLGLLGIGEVGITGVAAAVANAIHNATGKRLRDLPITPAKLL</sequence>
<evidence type="ECO:0000256" key="1">
    <source>
        <dbReference type="ARBA" id="ARBA00022505"/>
    </source>
</evidence>
<dbReference type="SMART" id="SM01008">
    <property type="entry name" value="Ald_Xan_dh_C"/>
    <property type="match status" value="1"/>
</dbReference>
<dbReference type="GO" id="GO:0016491">
    <property type="term" value="F:oxidoreductase activity"/>
    <property type="evidence" value="ECO:0007669"/>
    <property type="project" value="UniProtKB-KW"/>
</dbReference>
<dbReference type="InterPro" id="IPR016208">
    <property type="entry name" value="Ald_Oxase/xanthine_DH-like"/>
</dbReference>
<dbReference type="GO" id="GO:0005506">
    <property type="term" value="F:iron ion binding"/>
    <property type="evidence" value="ECO:0007669"/>
    <property type="project" value="InterPro"/>
</dbReference>
<keyword evidence="1" id="KW-0500">Molybdenum</keyword>
<comment type="caution">
    <text evidence="5">The sequence shown here is derived from an EMBL/GenBank/DDBJ whole genome shotgun (WGS) entry which is preliminary data.</text>
</comment>
<dbReference type="EMBL" id="VLJV01000001">
    <property type="protein sequence ID" value="TWH20736.1"/>
    <property type="molecule type" value="Genomic_DNA"/>
</dbReference>
<keyword evidence="2" id="KW-0560">Oxidoreductase</keyword>
<evidence type="ECO:0000313" key="5">
    <source>
        <dbReference type="EMBL" id="TWH20736.1"/>
    </source>
</evidence>
<name>A0A660CBP6_9PSEU</name>
<dbReference type="InterPro" id="IPR037165">
    <property type="entry name" value="AldOxase/xan_DH_Mopterin-bd_sf"/>
</dbReference>
<evidence type="ECO:0000313" key="6">
    <source>
        <dbReference type="Proteomes" id="UP000317303"/>
    </source>
</evidence>
<accession>A0A660CBP6</accession>
<proteinExistence type="predicted"/>